<dbReference type="Proteomes" id="UP000076881">
    <property type="component" value="Unassembled WGS sequence"/>
</dbReference>
<dbReference type="AlphaFoldDB" id="A0A168FNX9"/>
<comment type="caution">
    <text evidence="2">The sequence shown here is derived from an EMBL/GenBank/DDBJ whole genome shotgun (WGS) entry which is preliminary data.</text>
</comment>
<accession>A0A168FNX9</accession>
<feature type="signal peptide" evidence="1">
    <location>
        <begin position="1"/>
        <end position="18"/>
    </location>
</feature>
<sequence>MKTSTLAIAALAPSTCLAGIGHSWSFSGSPSGGMKDITFGFGVSKAAHKRGYYFANQYNFENVKEVSYTGVQPQTDSNGQASIRGVFSSFQGGTTSDHPNCSDGADGGSGVSCAVTLNVDDFGGRFDCVIENIGGTKWRGTLKNAATGQSAVIGEFVQPSGAGGIANSQVGFLEYFLANGNPNFQCKDQFKTEVSYYYPTSTTSGAGTGKIAKPYQYGSCVDEQGFSTTGGSNYWTIDTGF</sequence>
<protein>
    <submittedName>
        <fullName evidence="2">Uncharacterized protein</fullName>
    </submittedName>
</protein>
<dbReference type="OrthoDB" id="5576763at2759"/>
<keyword evidence="3" id="KW-1185">Reference proteome</keyword>
<proteinExistence type="predicted"/>
<dbReference type="STRING" id="1081108.A0A168FNX9"/>
<evidence type="ECO:0000313" key="2">
    <source>
        <dbReference type="EMBL" id="OAA75434.1"/>
    </source>
</evidence>
<evidence type="ECO:0000256" key="1">
    <source>
        <dbReference type="SAM" id="SignalP"/>
    </source>
</evidence>
<reference evidence="2 3" key="1">
    <citation type="journal article" date="2016" name="Genome Biol. Evol.">
        <title>Divergent and convergent evolution of fungal pathogenicity.</title>
        <authorList>
            <person name="Shang Y."/>
            <person name="Xiao G."/>
            <person name="Zheng P."/>
            <person name="Cen K."/>
            <person name="Zhan S."/>
            <person name="Wang C."/>
        </authorList>
    </citation>
    <scope>NUCLEOTIDE SEQUENCE [LARGE SCALE GENOMIC DNA]</scope>
    <source>
        <strain evidence="2 3">RCEF 1005</strain>
    </source>
</reference>
<feature type="chain" id="PRO_5007896966" evidence="1">
    <location>
        <begin position="19"/>
        <end position="241"/>
    </location>
</feature>
<dbReference type="EMBL" id="AZHF01000005">
    <property type="protein sequence ID" value="OAA75434.1"/>
    <property type="molecule type" value="Genomic_DNA"/>
</dbReference>
<evidence type="ECO:0000313" key="3">
    <source>
        <dbReference type="Proteomes" id="UP000076881"/>
    </source>
</evidence>
<keyword evidence="1" id="KW-0732">Signal</keyword>
<name>A0A168FNX9_CORDF</name>
<gene>
    <name evidence="2" type="ORF">LEL_07422</name>
</gene>
<organism evidence="2 3">
    <name type="scientific">Akanthomyces lecanii RCEF 1005</name>
    <dbReference type="NCBI Taxonomy" id="1081108"/>
    <lineage>
        <taxon>Eukaryota</taxon>
        <taxon>Fungi</taxon>
        <taxon>Dikarya</taxon>
        <taxon>Ascomycota</taxon>
        <taxon>Pezizomycotina</taxon>
        <taxon>Sordariomycetes</taxon>
        <taxon>Hypocreomycetidae</taxon>
        <taxon>Hypocreales</taxon>
        <taxon>Cordycipitaceae</taxon>
        <taxon>Akanthomyces</taxon>
        <taxon>Cordyceps confragosa</taxon>
    </lineage>
</organism>